<dbReference type="Proteomes" id="UP000268192">
    <property type="component" value="Chromosome"/>
</dbReference>
<reference evidence="2 3" key="1">
    <citation type="submission" date="2018-09" db="EMBL/GenBank/DDBJ databases">
        <title>Marinorhizobium profundi gen. nov., sp. nov., isolated from a deep-sea sediment sample from the New Britain Trench and proposal of Marinorhizobiaceae fam. nov. in the order Rhizobiales of the class Alphaproteobacteria.</title>
        <authorList>
            <person name="Cao J."/>
        </authorList>
    </citation>
    <scope>NUCLEOTIDE SEQUENCE [LARGE SCALE GENOMIC DNA]</scope>
    <source>
        <strain evidence="2 3">WS11</strain>
    </source>
</reference>
<accession>A0A3S9B9C7</accession>
<dbReference type="Pfam" id="PF06764">
    <property type="entry name" value="DUF1223"/>
    <property type="match status" value="1"/>
</dbReference>
<proteinExistence type="predicted"/>
<dbReference type="PANTHER" id="PTHR36057:SF1">
    <property type="entry name" value="LIPOPROTEIN LIPID ATTACHMENT SITE-LIKE PROTEIN, PUTATIVE (DUF1223)-RELATED"/>
    <property type="match status" value="1"/>
</dbReference>
<evidence type="ECO:0000313" key="3">
    <source>
        <dbReference type="Proteomes" id="UP000268192"/>
    </source>
</evidence>
<dbReference type="SUPFAM" id="SSF52833">
    <property type="entry name" value="Thioredoxin-like"/>
    <property type="match status" value="1"/>
</dbReference>
<dbReference type="InterPro" id="IPR010634">
    <property type="entry name" value="DUF1223"/>
</dbReference>
<gene>
    <name evidence="2" type="ORF">D5400_03090</name>
</gene>
<dbReference type="KEGG" id="abaw:D5400_03090"/>
<sequence length="249" mass="26685">MVRSKIAPALLLLSLAVCPTATIAGDKPLGVVELFTSQGCSSCPPADAVLADLAEEGDVIALAYHVDYWNYLGWKDTLASPENTARQKAYATTFERKSVYTPQAVLNGRDHVNGASRGHIDTTLSAMERDGRGLVVDVDVAHDDDTLVIDVGEGEGKAHVVLVVFDRENTVPIEAGENDGASYTYVNSVRELQIVGVWKGDAERITLPAMMIDDWVNRNGAILLQRMVNGRAPGAIIGAALIEPSARTD</sequence>
<organism evidence="2 3">
    <name type="scientific">Georhizobium profundi</name>
    <dbReference type="NCBI Taxonomy" id="2341112"/>
    <lineage>
        <taxon>Bacteria</taxon>
        <taxon>Pseudomonadati</taxon>
        <taxon>Pseudomonadota</taxon>
        <taxon>Alphaproteobacteria</taxon>
        <taxon>Hyphomicrobiales</taxon>
        <taxon>Rhizobiaceae</taxon>
        <taxon>Georhizobium</taxon>
    </lineage>
</organism>
<dbReference type="PANTHER" id="PTHR36057">
    <property type="match status" value="1"/>
</dbReference>
<name>A0A3S9B9C7_9HYPH</name>
<keyword evidence="1" id="KW-0732">Signal</keyword>
<feature type="chain" id="PRO_5019042819" evidence="1">
    <location>
        <begin position="25"/>
        <end position="249"/>
    </location>
</feature>
<dbReference type="AlphaFoldDB" id="A0A3S9B9C7"/>
<keyword evidence="3" id="KW-1185">Reference proteome</keyword>
<dbReference type="OrthoDB" id="9808254at2"/>
<feature type="signal peptide" evidence="1">
    <location>
        <begin position="1"/>
        <end position="24"/>
    </location>
</feature>
<dbReference type="InterPro" id="IPR036249">
    <property type="entry name" value="Thioredoxin-like_sf"/>
</dbReference>
<dbReference type="EMBL" id="CP032509">
    <property type="protein sequence ID" value="AZN73542.1"/>
    <property type="molecule type" value="Genomic_DNA"/>
</dbReference>
<protein>
    <submittedName>
        <fullName evidence="2">DUF1223 domain-containing protein</fullName>
    </submittedName>
</protein>
<evidence type="ECO:0000313" key="2">
    <source>
        <dbReference type="EMBL" id="AZN73542.1"/>
    </source>
</evidence>
<evidence type="ECO:0000256" key="1">
    <source>
        <dbReference type="SAM" id="SignalP"/>
    </source>
</evidence>